<comment type="subcellular location">
    <subcellularLocation>
        <location evidence="1">Cell membrane</location>
        <topology evidence="1">Multi-pass membrane protein</topology>
    </subcellularLocation>
</comment>
<dbReference type="GO" id="GO:0005886">
    <property type="term" value="C:plasma membrane"/>
    <property type="evidence" value="ECO:0007669"/>
    <property type="project" value="UniProtKB-SubCell"/>
</dbReference>
<evidence type="ECO:0000256" key="1">
    <source>
        <dbReference type="ARBA" id="ARBA00004651"/>
    </source>
</evidence>
<dbReference type="PANTHER" id="PTHR42709">
    <property type="entry name" value="ALKALINE PHOSPHATASE LIKE PROTEIN"/>
    <property type="match status" value="1"/>
</dbReference>
<dbReference type="Pfam" id="PF09335">
    <property type="entry name" value="VTT_dom"/>
    <property type="match status" value="1"/>
</dbReference>
<keyword evidence="9" id="KW-1185">Reference proteome</keyword>
<dbReference type="Proteomes" id="UP000321306">
    <property type="component" value="Unassembled WGS sequence"/>
</dbReference>
<feature type="domain" description="VTT" evidence="7">
    <location>
        <begin position="34"/>
        <end position="152"/>
    </location>
</feature>
<feature type="transmembrane region" description="Helical" evidence="6">
    <location>
        <begin position="57"/>
        <end position="76"/>
    </location>
</feature>
<feature type="transmembrane region" description="Helical" evidence="6">
    <location>
        <begin position="135"/>
        <end position="158"/>
    </location>
</feature>
<sequence>MEQFQDWLLNLPPIVVHLLLFLLLLIEGIGTPGLPFEVLWIVEGIFIHQGKTTLFEAIAWGTIGNWMGNLVGYLLGDRISRYLPKKARESLGIEEVRSMFNRWGVGVVLFSRWMGLIRTPTILYAGAVGMPFWKYAFWSFIGALSWVAIWQLACWYFGSLVLEWWDKYKIYIVLFGILVGVLGVWMVIRKRRPNDAPSNGP</sequence>
<name>A0A511NAF7_DEIC1</name>
<dbReference type="AlphaFoldDB" id="A0A511NAF7"/>
<protein>
    <submittedName>
        <fullName evidence="8">Alkaline phosphatase</fullName>
    </submittedName>
</protein>
<keyword evidence="3 6" id="KW-0812">Transmembrane</keyword>
<evidence type="ECO:0000256" key="4">
    <source>
        <dbReference type="ARBA" id="ARBA00022989"/>
    </source>
</evidence>
<comment type="caution">
    <text evidence="8">The sequence shown here is derived from an EMBL/GenBank/DDBJ whole genome shotgun (WGS) entry which is preliminary data.</text>
</comment>
<keyword evidence="4 6" id="KW-1133">Transmembrane helix</keyword>
<keyword evidence="5 6" id="KW-0472">Membrane</keyword>
<proteinExistence type="predicted"/>
<organism evidence="8 9">
    <name type="scientific">Deinococcus cellulosilyticus (strain DSM 18568 / NBRC 106333 / KACC 11606 / 5516J-15)</name>
    <dbReference type="NCBI Taxonomy" id="1223518"/>
    <lineage>
        <taxon>Bacteria</taxon>
        <taxon>Thermotogati</taxon>
        <taxon>Deinococcota</taxon>
        <taxon>Deinococci</taxon>
        <taxon>Deinococcales</taxon>
        <taxon>Deinococcaceae</taxon>
        <taxon>Deinococcus</taxon>
    </lineage>
</organism>
<evidence type="ECO:0000259" key="7">
    <source>
        <dbReference type="Pfam" id="PF09335"/>
    </source>
</evidence>
<evidence type="ECO:0000313" key="8">
    <source>
        <dbReference type="EMBL" id="GEM49803.1"/>
    </source>
</evidence>
<reference evidence="8 9" key="1">
    <citation type="submission" date="2019-07" db="EMBL/GenBank/DDBJ databases">
        <title>Whole genome shotgun sequence of Deinococcus cellulosilyticus NBRC 106333.</title>
        <authorList>
            <person name="Hosoyama A."/>
            <person name="Uohara A."/>
            <person name="Ohji S."/>
            <person name="Ichikawa N."/>
        </authorList>
    </citation>
    <scope>NUCLEOTIDE SEQUENCE [LARGE SCALE GENOMIC DNA]</scope>
    <source>
        <strain evidence="8 9">NBRC 106333</strain>
    </source>
</reference>
<dbReference type="InterPro" id="IPR051311">
    <property type="entry name" value="DedA_domain"/>
</dbReference>
<evidence type="ECO:0000256" key="5">
    <source>
        <dbReference type="ARBA" id="ARBA00023136"/>
    </source>
</evidence>
<evidence type="ECO:0000256" key="3">
    <source>
        <dbReference type="ARBA" id="ARBA00022692"/>
    </source>
</evidence>
<evidence type="ECO:0000256" key="6">
    <source>
        <dbReference type="SAM" id="Phobius"/>
    </source>
</evidence>
<feature type="transmembrane region" description="Helical" evidence="6">
    <location>
        <begin position="7"/>
        <end position="26"/>
    </location>
</feature>
<evidence type="ECO:0000256" key="2">
    <source>
        <dbReference type="ARBA" id="ARBA00022475"/>
    </source>
</evidence>
<evidence type="ECO:0000313" key="9">
    <source>
        <dbReference type="Proteomes" id="UP000321306"/>
    </source>
</evidence>
<dbReference type="PANTHER" id="PTHR42709:SF6">
    <property type="entry name" value="UNDECAPRENYL PHOSPHATE TRANSPORTER A"/>
    <property type="match status" value="1"/>
</dbReference>
<gene>
    <name evidence="8" type="ORF">DC3_54380</name>
</gene>
<dbReference type="RefSeq" id="WP_186816289.1">
    <property type="nucleotide sequence ID" value="NZ_BJXB01000044.1"/>
</dbReference>
<accession>A0A511NAF7</accession>
<dbReference type="InterPro" id="IPR032816">
    <property type="entry name" value="VTT_dom"/>
</dbReference>
<feature type="transmembrane region" description="Helical" evidence="6">
    <location>
        <begin position="170"/>
        <end position="188"/>
    </location>
</feature>
<dbReference type="EMBL" id="BJXB01000044">
    <property type="protein sequence ID" value="GEM49803.1"/>
    <property type="molecule type" value="Genomic_DNA"/>
</dbReference>
<keyword evidence="2" id="KW-1003">Cell membrane</keyword>